<dbReference type="STRING" id="37003.ENSKMAP00000001915"/>
<dbReference type="GO" id="GO:0047326">
    <property type="term" value="F:inositol-1,3,4,6-tetrakisphosphate 5-kinase activity"/>
    <property type="evidence" value="ECO:0007669"/>
    <property type="project" value="RHEA"/>
</dbReference>
<organism evidence="10 11">
    <name type="scientific">Kryptolebias marmoratus</name>
    <name type="common">Mangrove killifish</name>
    <name type="synonym">Rivulus marmoratus</name>
    <dbReference type="NCBI Taxonomy" id="37003"/>
    <lineage>
        <taxon>Eukaryota</taxon>
        <taxon>Metazoa</taxon>
        <taxon>Chordata</taxon>
        <taxon>Craniata</taxon>
        <taxon>Vertebrata</taxon>
        <taxon>Euteleostomi</taxon>
        <taxon>Actinopterygii</taxon>
        <taxon>Neopterygii</taxon>
        <taxon>Teleostei</taxon>
        <taxon>Neoteleostei</taxon>
        <taxon>Acanthomorphata</taxon>
        <taxon>Ovalentaria</taxon>
        <taxon>Atherinomorphae</taxon>
        <taxon>Cyprinodontiformes</taxon>
        <taxon>Rivulidae</taxon>
        <taxon>Kryptolebias</taxon>
    </lineage>
</organism>
<dbReference type="GO" id="GO:0005524">
    <property type="term" value="F:ATP binding"/>
    <property type="evidence" value="ECO:0007669"/>
    <property type="project" value="UniProtKB-KW"/>
</dbReference>
<dbReference type="GO" id="GO:0005634">
    <property type="term" value="C:nucleus"/>
    <property type="evidence" value="ECO:0007669"/>
    <property type="project" value="TreeGrafter"/>
</dbReference>
<evidence type="ECO:0000256" key="4">
    <source>
        <dbReference type="ARBA" id="ARBA00022777"/>
    </source>
</evidence>
<dbReference type="Pfam" id="PF03770">
    <property type="entry name" value="IPK"/>
    <property type="match status" value="1"/>
</dbReference>
<reference evidence="10" key="1">
    <citation type="submission" date="2025-08" db="UniProtKB">
        <authorList>
            <consortium name="Ensembl"/>
        </authorList>
    </citation>
    <scope>IDENTIFICATION</scope>
</reference>
<dbReference type="Ensembl" id="ENSKMAT00000001960.1">
    <property type="protein sequence ID" value="ENSKMAP00000001915.1"/>
    <property type="gene ID" value="ENSKMAG00000001478.1"/>
</dbReference>
<proteinExistence type="inferred from homology"/>
<evidence type="ECO:0000313" key="11">
    <source>
        <dbReference type="Proteomes" id="UP000264800"/>
    </source>
</evidence>
<evidence type="ECO:0000256" key="6">
    <source>
        <dbReference type="ARBA" id="ARBA00036164"/>
    </source>
</evidence>
<evidence type="ECO:0000256" key="2">
    <source>
        <dbReference type="ARBA" id="ARBA00022679"/>
    </source>
</evidence>
<evidence type="ECO:0000256" key="1">
    <source>
        <dbReference type="ARBA" id="ARBA00007374"/>
    </source>
</evidence>
<dbReference type="Gene3D" id="3.30.470.160">
    <property type="entry name" value="Inositol polyphosphate kinase"/>
    <property type="match status" value="1"/>
</dbReference>
<comment type="catalytic activity">
    <reaction evidence="6">
        <text>1D-myo-inositol 1,4,5-trisphosphate + 2 ATP = 1D-myo-inositol 1,3,4,5,6-pentakisphosphate + 2 ADP + 2 H(+)</text>
        <dbReference type="Rhea" id="RHEA:32359"/>
        <dbReference type="ChEBI" id="CHEBI:15378"/>
        <dbReference type="ChEBI" id="CHEBI:30616"/>
        <dbReference type="ChEBI" id="CHEBI:57733"/>
        <dbReference type="ChEBI" id="CHEBI:203600"/>
        <dbReference type="ChEBI" id="CHEBI:456216"/>
        <dbReference type="EC" id="2.7.1.151"/>
    </reaction>
</comment>
<reference evidence="10" key="2">
    <citation type="submission" date="2025-09" db="UniProtKB">
        <authorList>
            <consortium name="Ensembl"/>
        </authorList>
    </citation>
    <scope>IDENTIFICATION</scope>
</reference>
<keyword evidence="2 8" id="KW-0808">Transferase</keyword>
<evidence type="ECO:0000256" key="8">
    <source>
        <dbReference type="RuleBase" id="RU363090"/>
    </source>
</evidence>
<evidence type="ECO:0000256" key="5">
    <source>
        <dbReference type="ARBA" id="ARBA00022840"/>
    </source>
</evidence>
<evidence type="ECO:0000256" key="3">
    <source>
        <dbReference type="ARBA" id="ARBA00022741"/>
    </source>
</evidence>
<dbReference type="Proteomes" id="UP000264800">
    <property type="component" value="Unplaced"/>
</dbReference>
<evidence type="ECO:0000313" key="10">
    <source>
        <dbReference type="Ensembl" id="ENSKMAP00000001915.1"/>
    </source>
</evidence>
<dbReference type="GeneTree" id="ENSGT00940000155309"/>
<dbReference type="GO" id="GO:0005737">
    <property type="term" value="C:cytoplasm"/>
    <property type="evidence" value="ECO:0007669"/>
    <property type="project" value="TreeGrafter"/>
</dbReference>
<dbReference type="SUPFAM" id="SSF56104">
    <property type="entry name" value="SAICAR synthase-like"/>
    <property type="match status" value="1"/>
</dbReference>
<dbReference type="AlphaFoldDB" id="A0A3Q2ZGT9"/>
<comment type="similarity">
    <text evidence="1 8">Belongs to the inositol phosphokinase (IPK) family.</text>
</comment>
<dbReference type="PANTHER" id="PTHR12400">
    <property type="entry name" value="INOSITOL POLYPHOSPHATE KINASE"/>
    <property type="match status" value="1"/>
</dbReference>
<dbReference type="InterPro" id="IPR005522">
    <property type="entry name" value="IPK"/>
</dbReference>
<evidence type="ECO:0000256" key="7">
    <source>
        <dbReference type="ARBA" id="ARBA00036525"/>
    </source>
</evidence>
<sequence length="292" mass="34097">VYSIEYRKYLKSIAFFYLYLKLEDVTSRFVRPCIMDVKLGQRSYDPFASQEKREQQIRKYPLMEDIGFLILGMRVYNVQSDAFDTFNQHYGRSLVKDTVKDGLAKFFHNGLYLRKDAIWASVHRVRQILHWFNSQHQLAFYASSLLFVYEGLPSSSSPSSLSTLLRNPSICDTVMKTHNNNTEEATNYTNQRKKGYHLCGRAYHLNNSVDYGERKSSSRTEEEEEEEEEGLKEHRGRGPNNLKEVEVRMIDFAHVFPSDSHDHGYIYGLKHLLTVLEQILADNERSRAEGIQ</sequence>
<dbReference type="OMA" id="TGCQEVA"/>
<feature type="region of interest" description="Disordered" evidence="9">
    <location>
        <begin position="210"/>
        <end position="240"/>
    </location>
</feature>
<dbReference type="GO" id="GO:0032958">
    <property type="term" value="P:inositol phosphate biosynthetic process"/>
    <property type="evidence" value="ECO:0007669"/>
    <property type="project" value="InterPro"/>
</dbReference>
<dbReference type="GO" id="GO:0008440">
    <property type="term" value="F:inositol-1,4,5-trisphosphate 3-kinase activity"/>
    <property type="evidence" value="ECO:0007669"/>
    <property type="project" value="TreeGrafter"/>
</dbReference>
<name>A0A3Q2ZGT9_KRYMA</name>
<keyword evidence="4 8" id="KW-0418">Kinase</keyword>
<evidence type="ECO:0000256" key="9">
    <source>
        <dbReference type="SAM" id="MobiDB-lite"/>
    </source>
</evidence>
<feature type="compositionally biased region" description="Basic and acidic residues" evidence="9">
    <location>
        <begin position="211"/>
        <end position="220"/>
    </location>
</feature>
<feature type="compositionally biased region" description="Acidic residues" evidence="9">
    <location>
        <begin position="221"/>
        <end position="230"/>
    </location>
</feature>
<keyword evidence="5" id="KW-0067">ATP-binding</keyword>
<protein>
    <recommendedName>
        <fullName evidence="8">Kinase</fullName>
        <ecNumber evidence="8">2.7.-.-</ecNumber>
    </recommendedName>
</protein>
<keyword evidence="11" id="KW-1185">Reference proteome</keyword>
<accession>A0A3Q2ZGT9</accession>
<dbReference type="InterPro" id="IPR038286">
    <property type="entry name" value="IPK_sf"/>
</dbReference>
<dbReference type="PANTHER" id="PTHR12400:SF51">
    <property type="entry name" value="INOSITOL POLYPHOSPHATE MULTIKINASE"/>
    <property type="match status" value="1"/>
</dbReference>
<keyword evidence="3" id="KW-0547">Nucleotide-binding</keyword>
<dbReference type="EC" id="2.7.-.-" evidence="8"/>
<comment type="catalytic activity">
    <reaction evidence="7">
        <text>1D-myo-inositol 1,3,4,6-tetrakisphosphate + ATP = 1D-myo-inositol 1,3,4,5,6-pentakisphosphate + ADP + H(+)</text>
        <dbReference type="Rhea" id="RHEA:12717"/>
        <dbReference type="ChEBI" id="CHEBI:15378"/>
        <dbReference type="ChEBI" id="CHEBI:30616"/>
        <dbReference type="ChEBI" id="CHEBI:57660"/>
        <dbReference type="ChEBI" id="CHEBI:57733"/>
        <dbReference type="ChEBI" id="CHEBI:456216"/>
        <dbReference type="EC" id="2.7.1.140"/>
    </reaction>
</comment>